<comment type="caution">
    <text evidence="1">The sequence shown here is derived from an EMBL/GenBank/DDBJ whole genome shotgun (WGS) entry which is preliminary data.</text>
</comment>
<evidence type="ECO:0000313" key="2">
    <source>
        <dbReference type="Proteomes" id="UP000591131"/>
    </source>
</evidence>
<dbReference type="Proteomes" id="UP000591131">
    <property type="component" value="Unassembled WGS sequence"/>
</dbReference>
<reference evidence="1 2" key="1">
    <citation type="submission" date="2020-04" db="EMBL/GenBank/DDBJ databases">
        <title>Perkinsus chesapeaki whole genome sequence.</title>
        <authorList>
            <person name="Bogema D.R."/>
        </authorList>
    </citation>
    <scope>NUCLEOTIDE SEQUENCE [LARGE SCALE GENOMIC DNA]</scope>
    <source>
        <strain evidence="1">ATCC PRA-425</strain>
    </source>
</reference>
<dbReference type="SUPFAM" id="SSF51197">
    <property type="entry name" value="Clavaminate synthase-like"/>
    <property type="match status" value="1"/>
</dbReference>
<gene>
    <name evidence="1" type="ORF">FOL47_008149</name>
</gene>
<dbReference type="InterPro" id="IPR021710">
    <property type="entry name" value="DUF3293"/>
</dbReference>
<evidence type="ECO:0000313" key="1">
    <source>
        <dbReference type="EMBL" id="KAF4658129.1"/>
    </source>
</evidence>
<dbReference type="AlphaFoldDB" id="A0A7J6LFT8"/>
<dbReference type="OrthoDB" id="441860at2759"/>
<dbReference type="Pfam" id="PF11697">
    <property type="entry name" value="DUF3293"/>
    <property type="match status" value="1"/>
</dbReference>
<organism evidence="1 2">
    <name type="scientific">Perkinsus chesapeaki</name>
    <name type="common">Clam parasite</name>
    <name type="synonym">Perkinsus andrewsi</name>
    <dbReference type="NCBI Taxonomy" id="330153"/>
    <lineage>
        <taxon>Eukaryota</taxon>
        <taxon>Sar</taxon>
        <taxon>Alveolata</taxon>
        <taxon>Perkinsozoa</taxon>
        <taxon>Perkinsea</taxon>
        <taxon>Perkinsida</taxon>
        <taxon>Perkinsidae</taxon>
        <taxon>Perkinsus</taxon>
    </lineage>
</organism>
<name>A0A7J6LFT8_PERCH</name>
<proteinExistence type="predicted"/>
<sequence length="1208" mass="133863">MVTSRAQQQETSKRFPSDDRILGEIWADAYAAWDFGDYRPGGPVQYIRPLAQDSEKTPLGTLHLPHPVVFEITAFNPAALSKNLPTNKTNFKMLRQLRREVQKLSSPKPAMALHSFGFDSSWREDGLMVAYAAESDRERARADMIRLGKEFGQGAIYEIRRLLEDDPELVATRTTVPCSEEFEETRAVVKITGAYSTLSADQMGEVSDSVPLSPEQAQQTHVHVKYTISRGDDTASLLAEATKLKEWVAGSKPSSNLDKFVSDLVSQLNKTHVQLQHLAIKAAEEARKVPRSFTEGKRKVAEMKKLRSKRCTMKKLTVSQLERAAVAAGDLKMPFIVTNGTGCCMNSDDLRRWTAESMSGKEFQKVMVNFLTPQDKQMAAMGVGVPKKEITFSGYLSKCFFNKLPGSETENCEVELPVKSWLPTDASLDFNTRYDRMGELLLKPNSWARLMSWREHLIEAAWDDITSVIEAASGDDMNKASHSSPILSKLDFSQRDHLFNAFTSSHRKLVVGPSGSGGDLKRTPTGEAMEKFIELREEFGLRNYRECQQNPGDVVFVPKGSWSVALSTTDSISIRESYVNNENAEALAGLIHRRVFDPEANVYSKIFCLDEEEIEVQPNLTPEAKKAFLKSISESSPLLQTLEVFGVLSNCAGVQHAFGGKVQGGLTSSLRQSFEMESDPYPLKVVLEVDMQDLLTCSVMGRNILSNGWGPTVTFLRLCFGFVLQELLLHGRIKVVHHLINFTLAPRNGLNLPVKGLCPLPRRFARCILVRPTTDEFFYAWCTTGRACCGGQERIAHSQAFPTLRSEQAFEFLLRADGTAFTAFITFNGEILRQTKHRGLLAEGTGLDAIVVEMPSIRQQRNMRRDSSDWSPPQFICLSVPSLAPKSLMRLPEPRVGGDPLGALLERMPAGTSTETAAVLIASLIDVPVTLSSTSLVDDEHDDTWLTSDSEGPFKEDLFKSHHQSIPPITNRPCHCLLIYTKDTAIHPKDYFETVLSACGTSAAWELSGSLTATAVADILIRSGACSHGASRPVTLDLDTGSTTRNIVALMHDVMLKQRLLSPNTKSFVPCDCTVWGWISSEAFNKPSPDLQALLSYFDFVLELGRGDVQLREGPSSCSTWRPARPTRCLLASSTAKSLERLGQDLEQSERHHLVAVARAIATVRGCRNEQVYVDDGDILRAQEILSCLGGGRSRRSGRSEDVSQDDS</sequence>
<keyword evidence="2" id="KW-1185">Reference proteome</keyword>
<protein>
    <submittedName>
        <fullName evidence="1">Uncharacterized protein</fullName>
    </submittedName>
</protein>
<dbReference type="EMBL" id="JAAPAO010000508">
    <property type="protein sequence ID" value="KAF4658129.1"/>
    <property type="molecule type" value="Genomic_DNA"/>
</dbReference>
<accession>A0A7J6LFT8</accession>